<dbReference type="AlphaFoldDB" id="A0A2M7DQW5"/>
<accession>A0A2M7DQW5</accession>
<evidence type="ECO:0000313" key="2">
    <source>
        <dbReference type="EMBL" id="PIV52162.1"/>
    </source>
</evidence>
<evidence type="ECO:0000313" key="3">
    <source>
        <dbReference type="Proteomes" id="UP000228896"/>
    </source>
</evidence>
<dbReference type="Proteomes" id="UP000228896">
    <property type="component" value="Unassembled WGS sequence"/>
</dbReference>
<organism evidence="2 3">
    <name type="scientific">Candidatus Falkowbacteria bacterium CG02_land_8_20_14_3_00_36_14</name>
    <dbReference type="NCBI Taxonomy" id="1974560"/>
    <lineage>
        <taxon>Bacteria</taxon>
        <taxon>Candidatus Falkowiibacteriota</taxon>
    </lineage>
</organism>
<comment type="caution">
    <text evidence="2">The sequence shown here is derived from an EMBL/GenBank/DDBJ whole genome shotgun (WGS) entry which is preliminary data.</text>
</comment>
<dbReference type="PANTHER" id="PTHR34475:SF1">
    <property type="entry name" value="CYTOSKELETON PROTEIN RODZ"/>
    <property type="match status" value="1"/>
</dbReference>
<dbReference type="Pfam" id="PF09136">
    <property type="entry name" value="Glucodextran_B"/>
    <property type="match status" value="1"/>
</dbReference>
<dbReference type="Gene3D" id="1.10.260.40">
    <property type="entry name" value="lambda repressor-like DNA-binding domains"/>
    <property type="match status" value="1"/>
</dbReference>
<proteinExistence type="predicted"/>
<gene>
    <name evidence="2" type="ORF">COS18_00165</name>
</gene>
<dbReference type="GO" id="GO:0003677">
    <property type="term" value="F:DNA binding"/>
    <property type="evidence" value="ECO:0007669"/>
    <property type="project" value="InterPro"/>
</dbReference>
<evidence type="ECO:0008006" key="4">
    <source>
        <dbReference type="Google" id="ProtNLM"/>
    </source>
</evidence>
<dbReference type="EMBL" id="PETS01000002">
    <property type="protein sequence ID" value="PIV52162.1"/>
    <property type="molecule type" value="Genomic_DNA"/>
</dbReference>
<name>A0A2M7DQW5_9BACT</name>
<keyword evidence="1" id="KW-1133">Transmembrane helix</keyword>
<sequence length="224" mass="25623">MTPFKANKIFFDSETVAEQLRCGRQAKKLKLKEAADRLNINYKYLEAMERGNFNELPAGIYKKNFLREYAIFLGLDYKNLLRIFNKELVDEPNIKKSLFSRQIAQTRYFLKIPSIIKSVIIILVVIACFIYLGGAVIKIITPPKLSIISPDDNIIINNKIINVIGITDAETQIIINDEIVLSDNQGNFSKIINLKEGINIIKVTAKKKYGRESTAERKILIRDK</sequence>
<dbReference type="PANTHER" id="PTHR34475">
    <property type="match status" value="1"/>
</dbReference>
<keyword evidence="1" id="KW-0812">Transmembrane</keyword>
<dbReference type="InterPro" id="IPR013783">
    <property type="entry name" value="Ig-like_fold"/>
</dbReference>
<keyword evidence="1" id="KW-0472">Membrane</keyword>
<dbReference type="SUPFAM" id="SSF47413">
    <property type="entry name" value="lambda repressor-like DNA-binding domains"/>
    <property type="match status" value="1"/>
</dbReference>
<dbReference type="InterPro" id="IPR010982">
    <property type="entry name" value="Lambda_DNA-bd_dom_sf"/>
</dbReference>
<dbReference type="Pfam" id="PF13413">
    <property type="entry name" value="HTH_25"/>
    <property type="match status" value="1"/>
</dbReference>
<protein>
    <recommendedName>
        <fullName evidence="4">HTH cro/C1-type domain-containing protein</fullName>
    </recommendedName>
</protein>
<evidence type="ECO:0000256" key="1">
    <source>
        <dbReference type="SAM" id="Phobius"/>
    </source>
</evidence>
<feature type="transmembrane region" description="Helical" evidence="1">
    <location>
        <begin position="115"/>
        <end position="137"/>
    </location>
</feature>
<reference evidence="3" key="1">
    <citation type="submission" date="2017-09" db="EMBL/GenBank/DDBJ databases">
        <title>Depth-based differentiation of microbial function through sediment-hosted aquifers and enrichment of novel symbionts in the deep terrestrial subsurface.</title>
        <authorList>
            <person name="Probst A.J."/>
            <person name="Ladd B."/>
            <person name="Jarett J.K."/>
            <person name="Geller-Mcgrath D.E."/>
            <person name="Sieber C.M.K."/>
            <person name="Emerson J.B."/>
            <person name="Anantharaman K."/>
            <person name="Thomas B.C."/>
            <person name="Malmstrom R."/>
            <person name="Stieglmeier M."/>
            <person name="Klingl A."/>
            <person name="Woyke T."/>
            <person name="Ryan C.M."/>
            <person name="Banfield J.F."/>
        </authorList>
    </citation>
    <scope>NUCLEOTIDE SEQUENCE [LARGE SCALE GENOMIC DNA]</scope>
</reference>
<dbReference type="InterPro" id="IPR050400">
    <property type="entry name" value="Bact_Cytoskel_RodZ"/>
</dbReference>
<dbReference type="Gene3D" id="2.60.40.10">
    <property type="entry name" value="Immunoglobulins"/>
    <property type="match status" value="1"/>
</dbReference>